<dbReference type="InterPro" id="IPR001611">
    <property type="entry name" value="Leu-rich_rpt"/>
</dbReference>
<dbReference type="SUPFAM" id="SSF52047">
    <property type="entry name" value="RNI-like"/>
    <property type="match status" value="1"/>
</dbReference>
<dbReference type="InterPro" id="IPR026212">
    <property type="entry name" value="Cep78"/>
</dbReference>
<dbReference type="SMART" id="SM00368">
    <property type="entry name" value="LRR_RI"/>
    <property type="match status" value="4"/>
</dbReference>
<evidence type="ECO:0000256" key="1">
    <source>
        <dbReference type="SAM" id="MobiDB-lite"/>
    </source>
</evidence>
<reference evidence="2" key="2">
    <citation type="submission" date="2023-05" db="EMBL/GenBank/DDBJ databases">
        <authorList>
            <person name="Fouks B."/>
        </authorList>
    </citation>
    <scope>NUCLEOTIDE SEQUENCE</scope>
    <source>
        <strain evidence="2">Stay&amp;Tobe</strain>
        <tissue evidence="2">Testes</tissue>
    </source>
</reference>
<accession>A0AAD7ZHF4</accession>
<dbReference type="PANTHER" id="PTHR24110">
    <property type="entry name" value="CENTROSOMAL PROTEIN OF 78 KDA"/>
    <property type="match status" value="1"/>
</dbReference>
<keyword evidence="3" id="KW-1185">Reference proteome</keyword>
<evidence type="ECO:0000313" key="2">
    <source>
        <dbReference type="EMBL" id="KAJ9580749.1"/>
    </source>
</evidence>
<comment type="caution">
    <text evidence="2">The sequence shown here is derived from an EMBL/GenBank/DDBJ whole genome shotgun (WGS) entry which is preliminary data.</text>
</comment>
<dbReference type="GO" id="GO:0044782">
    <property type="term" value="P:cilium organization"/>
    <property type="evidence" value="ECO:0007669"/>
    <property type="project" value="TreeGrafter"/>
</dbReference>
<dbReference type="PRINTS" id="PR02062">
    <property type="entry name" value="CENTROSOME78"/>
</dbReference>
<dbReference type="EMBL" id="JASPKZ010008174">
    <property type="protein sequence ID" value="KAJ9580749.1"/>
    <property type="molecule type" value="Genomic_DNA"/>
</dbReference>
<protein>
    <recommendedName>
        <fullName evidence="4">Centrosomal protein of 78 kDa</fullName>
    </recommendedName>
</protein>
<dbReference type="AlphaFoldDB" id="A0AAD7ZHF4"/>
<dbReference type="GO" id="GO:0005813">
    <property type="term" value="C:centrosome"/>
    <property type="evidence" value="ECO:0007669"/>
    <property type="project" value="TreeGrafter"/>
</dbReference>
<dbReference type="PANTHER" id="PTHR24110:SF3">
    <property type="entry name" value="CENTROSOMAL PROTEIN OF 78 KDA"/>
    <property type="match status" value="1"/>
</dbReference>
<dbReference type="Proteomes" id="UP001233999">
    <property type="component" value="Unassembled WGS sequence"/>
</dbReference>
<feature type="region of interest" description="Disordered" evidence="1">
    <location>
        <begin position="335"/>
        <end position="421"/>
    </location>
</feature>
<proteinExistence type="predicted"/>
<dbReference type="GO" id="GO:0036064">
    <property type="term" value="C:ciliary basal body"/>
    <property type="evidence" value="ECO:0007669"/>
    <property type="project" value="TreeGrafter"/>
</dbReference>
<dbReference type="InterPro" id="IPR032675">
    <property type="entry name" value="LRR_dom_sf"/>
</dbReference>
<dbReference type="Pfam" id="PF13516">
    <property type="entry name" value="LRR_6"/>
    <property type="match status" value="2"/>
</dbReference>
<evidence type="ECO:0000313" key="3">
    <source>
        <dbReference type="Proteomes" id="UP001233999"/>
    </source>
</evidence>
<gene>
    <name evidence="2" type="ORF">L9F63_024075</name>
</gene>
<feature type="compositionally biased region" description="Polar residues" evidence="1">
    <location>
        <begin position="400"/>
        <end position="421"/>
    </location>
</feature>
<evidence type="ECO:0008006" key="4">
    <source>
        <dbReference type="Google" id="ProtNLM"/>
    </source>
</evidence>
<name>A0AAD7ZHF4_DIPPU</name>
<sequence length="587" mass="66276">MMKSVKERKENSQRFGLCYEDICKLLNRAPLPCVKAHLKKNILDFNGDRITYDEWGPILNALSLDRSLHFIGVRSALCTKKVLEDVTTESQARAVERCPVVQTRFVLLQLMKSLQMCLSNSHALTCMELEGLPLSSDYLQPLIQGVRACVSLQNLSLHRSAVGDAGCEMLCQAIKSLTNIVSIDLSNCGLTDEGALSIAKVIQHQKIQRCSESWKHTLRYREADLDALPGLRRITLNHNTHIQDLGLLDLVDVVKDDLFLKALDMQNCGVGDVGATAVLDMLKSNVSLAIVDLRANQDVNSQLLKEIMQQLHVNNQGCTEKYHWIAVDSLQLFHQPRRAKPRSHSQSPKSPPVRATKSDTPISPTAPHVKRSKSSGVPWRTSERLARRKEHASVCPGTPRSVQLQETEPPFQVTTNTPDPNAQLESARQQIMWISQQLSLEMEKRKQLEKENEVLRRQIREFPGPDIKLVRSSTMAAMEQSLSEFRLLITNLRDMGMNPDTLLHKSYSEHTTRTLPLDVHKTSKSACTVGNFVPVHVETRVGDTLQQEEICSSDSEQIQEEDTNALLYQRILRKNRELHYSTEDDAY</sequence>
<dbReference type="Gene3D" id="3.80.10.10">
    <property type="entry name" value="Ribonuclease Inhibitor"/>
    <property type="match status" value="2"/>
</dbReference>
<organism evidence="2 3">
    <name type="scientific">Diploptera punctata</name>
    <name type="common">Pacific beetle cockroach</name>
    <dbReference type="NCBI Taxonomy" id="6984"/>
    <lineage>
        <taxon>Eukaryota</taxon>
        <taxon>Metazoa</taxon>
        <taxon>Ecdysozoa</taxon>
        <taxon>Arthropoda</taxon>
        <taxon>Hexapoda</taxon>
        <taxon>Insecta</taxon>
        <taxon>Pterygota</taxon>
        <taxon>Neoptera</taxon>
        <taxon>Polyneoptera</taxon>
        <taxon>Dictyoptera</taxon>
        <taxon>Blattodea</taxon>
        <taxon>Blaberoidea</taxon>
        <taxon>Blaberidae</taxon>
        <taxon>Diplopterinae</taxon>
        <taxon>Diploptera</taxon>
    </lineage>
</organism>
<reference evidence="2" key="1">
    <citation type="journal article" date="2023" name="IScience">
        <title>Live-bearing cockroach genome reveals convergent evolutionary mechanisms linked to viviparity in insects and beyond.</title>
        <authorList>
            <person name="Fouks B."/>
            <person name="Harrison M.C."/>
            <person name="Mikhailova A.A."/>
            <person name="Marchal E."/>
            <person name="English S."/>
            <person name="Carruthers M."/>
            <person name="Jennings E.C."/>
            <person name="Chiamaka E.L."/>
            <person name="Frigard R.A."/>
            <person name="Pippel M."/>
            <person name="Attardo G.M."/>
            <person name="Benoit J.B."/>
            <person name="Bornberg-Bauer E."/>
            <person name="Tobe S.S."/>
        </authorList>
    </citation>
    <scope>NUCLEOTIDE SEQUENCE</scope>
    <source>
        <tissue evidence="2">Testes</tissue>
    </source>
</reference>